<evidence type="ECO:0000313" key="6">
    <source>
        <dbReference type="Proteomes" id="UP001139031"/>
    </source>
</evidence>
<reference evidence="5" key="1">
    <citation type="submission" date="2021-08" db="EMBL/GenBank/DDBJ databases">
        <authorList>
            <person name="Stevens D.C."/>
        </authorList>
    </citation>
    <scope>NUCLEOTIDE SEQUENCE</scope>
    <source>
        <strain evidence="5">DSM 53165</strain>
    </source>
</reference>
<proteinExistence type="predicted"/>
<accession>A0ABS7TZU1</accession>
<dbReference type="InterPro" id="IPR013517">
    <property type="entry name" value="FG-GAP"/>
</dbReference>
<sequence>MPPRILITITLASLLPAISACDGVTAGATDTDDIFAKAESGDDTDTGEAFELDALDGLAAAVEPSAIVGGQPAGAGEFPFMATVIVNSPYYKICGGTLVTPTRVLTSAACLTGNGAIVQPGAVSIGIGDTSLGQGAGQETRGAAQIIVHPDYNPALPVHHNPHALAVVVLSSPSSFEPVEIASPFGPSDRAKWLPGALATALGWGDLVPGGSLSGSLQKIQLPVLADSDPDQQWLDGDFDPALQLMAGEAPAGACDGDEGGPLLVQTANGWKQIGVHLYTSGCDWGYQYYDPISPSLFSRIGAPTLHRWLKTVLHETPAVGDVNGDGRDDIVTFTHGDSSSGPLDVYVALSNGTTFGTAQKWQDWWAHRGHTPMLGDFDGDGRADIWAFTDKQVWVSRSRGYDFNGGVHTTPVGTTTAVSIGAVGDVNGDGRADAVVFANDGSADVHVMLATVSGFGPKTKWHEEFAYTGESPMLADLNGDGRADLVNFTQDMNGRQVRVALSTGTGFGVRTTWNTNFAAVGEVPAVGDFNGDGKDDVLRFVGNGWVYVGQSTGSGLAQTLRDLDFGDRSDALLVGDVDGDGKDDLLRFTQDQAADVYVARSTGTVFDPAYLAHGYFSP</sequence>
<dbReference type="InterPro" id="IPR009003">
    <property type="entry name" value="Peptidase_S1_PA"/>
</dbReference>
<keyword evidence="2" id="KW-1015">Disulfide bond</keyword>
<feature type="chain" id="PRO_5047016817" evidence="3">
    <location>
        <begin position="21"/>
        <end position="619"/>
    </location>
</feature>
<dbReference type="SMART" id="SM00020">
    <property type="entry name" value="Tryp_SPc"/>
    <property type="match status" value="1"/>
</dbReference>
<evidence type="ECO:0000259" key="4">
    <source>
        <dbReference type="PROSITE" id="PS50240"/>
    </source>
</evidence>
<evidence type="ECO:0000256" key="3">
    <source>
        <dbReference type="SAM" id="SignalP"/>
    </source>
</evidence>
<name>A0ABS7TZU1_9BACT</name>
<evidence type="ECO:0000256" key="1">
    <source>
        <dbReference type="ARBA" id="ARBA00022729"/>
    </source>
</evidence>
<keyword evidence="6" id="KW-1185">Reference proteome</keyword>
<dbReference type="EMBL" id="JAIRAU010000044">
    <property type="protein sequence ID" value="MBZ5713805.1"/>
    <property type="molecule type" value="Genomic_DNA"/>
</dbReference>
<protein>
    <submittedName>
        <fullName evidence="5">FG-GAP-like repeat-containing protein</fullName>
    </submittedName>
</protein>
<feature type="signal peptide" evidence="3">
    <location>
        <begin position="1"/>
        <end position="20"/>
    </location>
</feature>
<dbReference type="Gene3D" id="2.40.10.10">
    <property type="entry name" value="Trypsin-like serine proteases"/>
    <property type="match status" value="1"/>
</dbReference>
<dbReference type="InterPro" id="IPR028994">
    <property type="entry name" value="Integrin_alpha_N"/>
</dbReference>
<dbReference type="PROSITE" id="PS50240">
    <property type="entry name" value="TRYPSIN_DOM"/>
    <property type="match status" value="1"/>
</dbReference>
<dbReference type="Gene3D" id="2.130.10.130">
    <property type="entry name" value="Integrin alpha, N-terminal"/>
    <property type="match status" value="2"/>
</dbReference>
<dbReference type="CDD" id="cd00190">
    <property type="entry name" value="Tryp_SPc"/>
    <property type="match status" value="1"/>
</dbReference>
<keyword evidence="1 3" id="KW-0732">Signal</keyword>
<evidence type="ECO:0000313" key="5">
    <source>
        <dbReference type="EMBL" id="MBZ5713805.1"/>
    </source>
</evidence>
<gene>
    <name evidence="5" type="ORF">K7C98_31635</name>
</gene>
<dbReference type="SUPFAM" id="SSF69318">
    <property type="entry name" value="Integrin alpha N-terminal domain"/>
    <property type="match status" value="2"/>
</dbReference>
<dbReference type="PANTHER" id="PTHR24276">
    <property type="entry name" value="POLYSERASE-RELATED"/>
    <property type="match status" value="1"/>
</dbReference>
<dbReference type="SUPFAM" id="SSF50494">
    <property type="entry name" value="Trypsin-like serine proteases"/>
    <property type="match status" value="1"/>
</dbReference>
<feature type="domain" description="Peptidase S1" evidence="4">
    <location>
        <begin position="67"/>
        <end position="315"/>
    </location>
</feature>
<dbReference type="PANTHER" id="PTHR24276:SF91">
    <property type="entry name" value="AT26814P-RELATED"/>
    <property type="match status" value="1"/>
</dbReference>
<dbReference type="Pfam" id="PF13517">
    <property type="entry name" value="FG-GAP_3"/>
    <property type="match status" value="2"/>
</dbReference>
<dbReference type="Pfam" id="PF00089">
    <property type="entry name" value="Trypsin"/>
    <property type="match status" value="1"/>
</dbReference>
<dbReference type="PROSITE" id="PS51257">
    <property type="entry name" value="PROKAR_LIPOPROTEIN"/>
    <property type="match status" value="1"/>
</dbReference>
<organism evidence="5 6">
    <name type="scientific">Nannocystis pusilla</name>
    <dbReference type="NCBI Taxonomy" id="889268"/>
    <lineage>
        <taxon>Bacteria</taxon>
        <taxon>Pseudomonadati</taxon>
        <taxon>Myxococcota</taxon>
        <taxon>Polyangia</taxon>
        <taxon>Nannocystales</taxon>
        <taxon>Nannocystaceae</taxon>
        <taxon>Nannocystis</taxon>
    </lineage>
</organism>
<comment type="caution">
    <text evidence="5">The sequence shown here is derived from an EMBL/GenBank/DDBJ whole genome shotgun (WGS) entry which is preliminary data.</text>
</comment>
<dbReference type="InterPro" id="IPR050430">
    <property type="entry name" value="Peptidase_S1"/>
</dbReference>
<dbReference type="Pfam" id="PF01839">
    <property type="entry name" value="FG-GAP"/>
    <property type="match status" value="1"/>
</dbReference>
<dbReference type="RefSeq" id="WP_224195540.1">
    <property type="nucleotide sequence ID" value="NZ_JAIRAU010000044.1"/>
</dbReference>
<evidence type="ECO:0000256" key="2">
    <source>
        <dbReference type="ARBA" id="ARBA00023157"/>
    </source>
</evidence>
<dbReference type="InterPro" id="IPR001254">
    <property type="entry name" value="Trypsin_dom"/>
</dbReference>
<dbReference type="Proteomes" id="UP001139031">
    <property type="component" value="Unassembled WGS sequence"/>
</dbReference>
<dbReference type="InterPro" id="IPR043504">
    <property type="entry name" value="Peptidase_S1_PA_chymotrypsin"/>
</dbReference>